<dbReference type="AlphaFoldDB" id="A0A917HAP8"/>
<feature type="domain" description="Methyltransferase type 11" evidence="1">
    <location>
        <begin position="38"/>
        <end position="132"/>
    </location>
</feature>
<dbReference type="PANTHER" id="PTHR45036">
    <property type="entry name" value="METHYLTRANSFERASE LIKE 7B"/>
    <property type="match status" value="1"/>
</dbReference>
<dbReference type="Gene3D" id="3.40.50.150">
    <property type="entry name" value="Vaccinia Virus protein VP39"/>
    <property type="match status" value="1"/>
</dbReference>
<dbReference type="CDD" id="cd02440">
    <property type="entry name" value="AdoMet_MTases"/>
    <property type="match status" value="1"/>
</dbReference>
<reference evidence="2" key="2">
    <citation type="submission" date="2020-09" db="EMBL/GenBank/DDBJ databases">
        <authorList>
            <person name="Sun Q."/>
            <person name="Zhou Y."/>
        </authorList>
    </citation>
    <scope>NUCLEOTIDE SEQUENCE</scope>
    <source>
        <strain evidence="2">CGMCC 1.12187</strain>
    </source>
</reference>
<proteinExistence type="predicted"/>
<name>A0A917HAP8_9MICC</name>
<dbReference type="PANTHER" id="PTHR45036:SF1">
    <property type="entry name" value="METHYLTRANSFERASE LIKE 7A"/>
    <property type="match status" value="1"/>
</dbReference>
<keyword evidence="2" id="KW-0489">Methyltransferase</keyword>
<dbReference type="GO" id="GO:0008757">
    <property type="term" value="F:S-adenosylmethionine-dependent methyltransferase activity"/>
    <property type="evidence" value="ECO:0007669"/>
    <property type="project" value="InterPro"/>
</dbReference>
<sequence>MGFYDDRVLPHVIDVVMNAKQVREIRQRVCSGLQGEVVEIGFGTGHNLPFLSAEVTRLQAVEPSQRSIALAQERIAAMKIPVEIVGLDGQHLPLEDDSADAVLCTWSLCTIPDPETAVREMARVLKPDGQLHFAEHGRAPHHGIRRWQDRLNGIQQRIGGGCNLNRDIPSIIEAAGMTITRLDTYYAKGIPKPYAFMYEGTATAG</sequence>
<dbReference type="SUPFAM" id="SSF53335">
    <property type="entry name" value="S-adenosyl-L-methionine-dependent methyltransferases"/>
    <property type="match status" value="1"/>
</dbReference>
<evidence type="ECO:0000313" key="3">
    <source>
        <dbReference type="Proteomes" id="UP000638848"/>
    </source>
</evidence>
<dbReference type="Pfam" id="PF08241">
    <property type="entry name" value="Methyltransf_11"/>
    <property type="match status" value="1"/>
</dbReference>
<evidence type="ECO:0000259" key="1">
    <source>
        <dbReference type="Pfam" id="PF08241"/>
    </source>
</evidence>
<dbReference type="EMBL" id="BMEQ01000051">
    <property type="protein sequence ID" value="GGG71970.1"/>
    <property type="molecule type" value="Genomic_DNA"/>
</dbReference>
<dbReference type="GO" id="GO:0032259">
    <property type="term" value="P:methylation"/>
    <property type="evidence" value="ECO:0007669"/>
    <property type="project" value="UniProtKB-KW"/>
</dbReference>
<evidence type="ECO:0000313" key="2">
    <source>
        <dbReference type="EMBL" id="GGG71970.1"/>
    </source>
</evidence>
<protein>
    <submittedName>
        <fullName evidence="2">Methyltransferase</fullName>
    </submittedName>
</protein>
<dbReference type="Proteomes" id="UP000638848">
    <property type="component" value="Unassembled WGS sequence"/>
</dbReference>
<reference evidence="2" key="1">
    <citation type="journal article" date="2014" name="Int. J. Syst. Evol. Microbiol.">
        <title>Complete genome sequence of Corynebacterium casei LMG S-19264T (=DSM 44701T), isolated from a smear-ripened cheese.</title>
        <authorList>
            <consortium name="US DOE Joint Genome Institute (JGI-PGF)"/>
            <person name="Walter F."/>
            <person name="Albersmeier A."/>
            <person name="Kalinowski J."/>
            <person name="Ruckert C."/>
        </authorList>
    </citation>
    <scope>NUCLEOTIDE SEQUENCE</scope>
    <source>
        <strain evidence="2">CGMCC 1.12187</strain>
    </source>
</reference>
<dbReference type="InterPro" id="IPR052356">
    <property type="entry name" value="Thiol_S-MT"/>
</dbReference>
<dbReference type="InterPro" id="IPR029063">
    <property type="entry name" value="SAM-dependent_MTases_sf"/>
</dbReference>
<organism evidence="2 3">
    <name type="scientific">Kocuria dechangensis</name>
    <dbReference type="NCBI Taxonomy" id="1176249"/>
    <lineage>
        <taxon>Bacteria</taxon>
        <taxon>Bacillati</taxon>
        <taxon>Actinomycetota</taxon>
        <taxon>Actinomycetes</taxon>
        <taxon>Micrococcales</taxon>
        <taxon>Micrococcaceae</taxon>
        <taxon>Kocuria</taxon>
    </lineage>
</organism>
<keyword evidence="3" id="KW-1185">Reference proteome</keyword>
<dbReference type="InterPro" id="IPR013216">
    <property type="entry name" value="Methyltransf_11"/>
</dbReference>
<gene>
    <name evidence="2" type="ORF">GCM10011374_40890</name>
</gene>
<keyword evidence="2" id="KW-0808">Transferase</keyword>
<comment type="caution">
    <text evidence="2">The sequence shown here is derived from an EMBL/GenBank/DDBJ whole genome shotgun (WGS) entry which is preliminary data.</text>
</comment>
<dbReference type="RefSeq" id="WP_188540529.1">
    <property type="nucleotide sequence ID" value="NZ_BMEQ01000051.1"/>
</dbReference>
<accession>A0A917HAP8</accession>